<dbReference type="Proteomes" id="UP001143856">
    <property type="component" value="Unassembled WGS sequence"/>
</dbReference>
<accession>A0ACC1NRA7</accession>
<organism evidence="1 2">
    <name type="scientific">Xylaria curta</name>
    <dbReference type="NCBI Taxonomy" id="42375"/>
    <lineage>
        <taxon>Eukaryota</taxon>
        <taxon>Fungi</taxon>
        <taxon>Dikarya</taxon>
        <taxon>Ascomycota</taxon>
        <taxon>Pezizomycotina</taxon>
        <taxon>Sordariomycetes</taxon>
        <taxon>Xylariomycetidae</taxon>
        <taxon>Xylariales</taxon>
        <taxon>Xylariaceae</taxon>
        <taxon>Xylaria</taxon>
    </lineage>
</organism>
<keyword evidence="2" id="KW-1185">Reference proteome</keyword>
<name>A0ACC1NRA7_9PEZI</name>
<reference evidence="1" key="1">
    <citation type="submission" date="2022-10" db="EMBL/GenBank/DDBJ databases">
        <title>Genome Sequence of Xylaria curta.</title>
        <authorList>
            <person name="Buettner E."/>
        </authorList>
    </citation>
    <scope>NUCLEOTIDE SEQUENCE</scope>
    <source>
        <strain evidence="1">Babe10</strain>
    </source>
</reference>
<gene>
    <name evidence="1" type="ORF">NUW58_g6582</name>
</gene>
<comment type="caution">
    <text evidence="1">The sequence shown here is derived from an EMBL/GenBank/DDBJ whole genome shotgun (WGS) entry which is preliminary data.</text>
</comment>
<protein>
    <submittedName>
        <fullName evidence="1">Uncharacterized protein</fullName>
    </submittedName>
</protein>
<evidence type="ECO:0000313" key="1">
    <source>
        <dbReference type="EMBL" id="KAJ2981860.1"/>
    </source>
</evidence>
<proteinExistence type="predicted"/>
<sequence length="355" mass="40123">MDAKIDEIMDAITDAIMDAGMGARMEDVIMDAKLEAIMNEMMNDANLRALAAELWQRERRGEIWRRIATIVPQEITSEDRKSRMLPLAIRSNRAEVVEILLQQGANANKKPTNPLWIDPIVRCQDETIIRLLLDHGADIPSVEILFGNHPSREEVAILQRLKCAAGSYLSEKARSRRFLIRRLRCAFEKEHESMTQAAQAPTGPTGDWALGFETDPNTAWDLGIQTLKCLHSGQLPSSLNETLLLLGLVKSMGPIVGGTNSDQLELEFLDDLPRWQILYDEDPPALISFQEALSKFWFVDVTSWQRESHDADMIVKTLQHFKHVAQEFFSLITAYCGMSHMSDVNAWETLAAHAR</sequence>
<evidence type="ECO:0000313" key="2">
    <source>
        <dbReference type="Proteomes" id="UP001143856"/>
    </source>
</evidence>
<dbReference type="EMBL" id="JAPDGR010001516">
    <property type="protein sequence ID" value="KAJ2981860.1"/>
    <property type="molecule type" value="Genomic_DNA"/>
</dbReference>